<protein>
    <submittedName>
        <fullName evidence="6">Hexose transporter hxt5</fullName>
    </submittedName>
</protein>
<feature type="non-terminal residue" evidence="6">
    <location>
        <position position="1"/>
    </location>
</feature>
<dbReference type="Gene3D" id="1.20.1250.20">
    <property type="entry name" value="MFS general substrate transporter like domains"/>
    <property type="match status" value="1"/>
</dbReference>
<name>A0ABR0LI25_9PEZI</name>
<evidence type="ECO:0000256" key="2">
    <source>
        <dbReference type="ARBA" id="ARBA00022692"/>
    </source>
</evidence>
<dbReference type="SUPFAM" id="SSF103473">
    <property type="entry name" value="MFS general substrate transporter"/>
    <property type="match status" value="1"/>
</dbReference>
<reference evidence="6 7" key="1">
    <citation type="submission" date="2023-08" db="EMBL/GenBank/DDBJ databases">
        <title>Black Yeasts Isolated from many extreme environments.</title>
        <authorList>
            <person name="Coleine C."/>
            <person name="Stajich J.E."/>
            <person name="Selbmann L."/>
        </authorList>
    </citation>
    <scope>NUCLEOTIDE SEQUENCE [LARGE SCALE GENOMIC DNA]</scope>
    <source>
        <strain evidence="6 7">CCFEE 536</strain>
    </source>
</reference>
<dbReference type="InterPro" id="IPR005828">
    <property type="entry name" value="MFS_sugar_transport-like"/>
</dbReference>
<dbReference type="EMBL" id="JAVRRA010020129">
    <property type="protein sequence ID" value="KAK5172502.1"/>
    <property type="molecule type" value="Genomic_DNA"/>
</dbReference>
<evidence type="ECO:0000256" key="5">
    <source>
        <dbReference type="SAM" id="Phobius"/>
    </source>
</evidence>
<keyword evidence="2 5" id="KW-0812">Transmembrane</keyword>
<dbReference type="PANTHER" id="PTHR48022">
    <property type="entry name" value="PLASTIDIC GLUCOSE TRANSPORTER 4"/>
    <property type="match status" value="1"/>
</dbReference>
<proteinExistence type="predicted"/>
<evidence type="ECO:0000313" key="6">
    <source>
        <dbReference type="EMBL" id="KAK5172502.1"/>
    </source>
</evidence>
<keyword evidence="4 5" id="KW-0472">Membrane</keyword>
<dbReference type="Pfam" id="PF00083">
    <property type="entry name" value="Sugar_tr"/>
    <property type="match status" value="1"/>
</dbReference>
<comment type="subcellular location">
    <subcellularLocation>
        <location evidence="1">Membrane</location>
        <topology evidence="1">Multi-pass membrane protein</topology>
    </subcellularLocation>
</comment>
<evidence type="ECO:0000256" key="3">
    <source>
        <dbReference type="ARBA" id="ARBA00022989"/>
    </source>
</evidence>
<evidence type="ECO:0000313" key="7">
    <source>
        <dbReference type="Proteomes" id="UP001357485"/>
    </source>
</evidence>
<dbReference type="PANTHER" id="PTHR48022:SF92">
    <property type="entry name" value="LOW AFFINITY GLUCOSE TRANSPORTER MSTE"/>
    <property type="match status" value="1"/>
</dbReference>
<dbReference type="InterPro" id="IPR036259">
    <property type="entry name" value="MFS_trans_sf"/>
</dbReference>
<dbReference type="Proteomes" id="UP001357485">
    <property type="component" value="Unassembled WGS sequence"/>
</dbReference>
<keyword evidence="7" id="KW-1185">Reference proteome</keyword>
<evidence type="ECO:0000256" key="4">
    <source>
        <dbReference type="ARBA" id="ARBA00023136"/>
    </source>
</evidence>
<feature type="transmembrane region" description="Helical" evidence="5">
    <location>
        <begin position="20"/>
        <end position="36"/>
    </location>
</feature>
<organism evidence="6 7">
    <name type="scientific">Cryomyces antarcticus</name>
    <dbReference type="NCBI Taxonomy" id="329879"/>
    <lineage>
        <taxon>Eukaryota</taxon>
        <taxon>Fungi</taxon>
        <taxon>Dikarya</taxon>
        <taxon>Ascomycota</taxon>
        <taxon>Pezizomycotina</taxon>
        <taxon>Dothideomycetes</taxon>
        <taxon>Dothideomycetes incertae sedis</taxon>
        <taxon>Cryomyces</taxon>
    </lineage>
</organism>
<gene>
    <name evidence="6" type="primary">HXT5_5</name>
    <name evidence="6" type="ORF">LTR16_011692</name>
</gene>
<dbReference type="InterPro" id="IPR050360">
    <property type="entry name" value="MFS_Sugar_Transporters"/>
</dbReference>
<accession>A0ABR0LI25</accession>
<comment type="caution">
    <text evidence="6">The sequence shown here is derived from an EMBL/GenBank/DDBJ whole genome shotgun (WGS) entry which is preliminary data.</text>
</comment>
<keyword evidence="3 5" id="KW-1133">Transmembrane helix</keyword>
<sequence>VNYGTSAQYSNSAQWRIPNGLSALWAILLGSSILLMPESPRFAFRMGREDEARRNMARLNGVEEFDPLINQEIREIQEGIAAERKGGDHPWCMCYLSMK</sequence>
<evidence type="ECO:0000256" key="1">
    <source>
        <dbReference type="ARBA" id="ARBA00004141"/>
    </source>
</evidence>